<dbReference type="EMBL" id="JABSTR010000005">
    <property type="protein sequence ID" value="KAH9371640.1"/>
    <property type="molecule type" value="Genomic_DNA"/>
</dbReference>
<name>A0A9J6GB76_HAELO</name>
<protein>
    <submittedName>
        <fullName evidence="1">Uncharacterized protein</fullName>
    </submittedName>
</protein>
<comment type="caution">
    <text evidence="1">The sequence shown here is derived from an EMBL/GenBank/DDBJ whole genome shotgun (WGS) entry which is preliminary data.</text>
</comment>
<evidence type="ECO:0000313" key="1">
    <source>
        <dbReference type="EMBL" id="KAH9371640.1"/>
    </source>
</evidence>
<sequence>MRQVIKKLLHLPASFPDIMIHFPHRAGGLGALELARVAAECQLKSLARLQRLNSSTVDAVIEGPLMDCRGTLSDSLGVPHGISGAEELFAAVDGARKEHWRQWKARY</sequence>
<keyword evidence="2" id="KW-1185">Reference proteome</keyword>
<dbReference type="Proteomes" id="UP000821853">
    <property type="component" value="Chromosome 3"/>
</dbReference>
<dbReference type="AlphaFoldDB" id="A0A9J6GB76"/>
<reference evidence="1 2" key="1">
    <citation type="journal article" date="2020" name="Cell">
        <title>Large-Scale Comparative Analyses of Tick Genomes Elucidate Their Genetic Diversity and Vector Capacities.</title>
        <authorList>
            <consortium name="Tick Genome and Microbiome Consortium (TIGMIC)"/>
            <person name="Jia N."/>
            <person name="Wang J."/>
            <person name="Shi W."/>
            <person name="Du L."/>
            <person name="Sun Y."/>
            <person name="Zhan W."/>
            <person name="Jiang J.F."/>
            <person name="Wang Q."/>
            <person name="Zhang B."/>
            <person name="Ji P."/>
            <person name="Bell-Sakyi L."/>
            <person name="Cui X.M."/>
            <person name="Yuan T.T."/>
            <person name="Jiang B.G."/>
            <person name="Yang W.F."/>
            <person name="Lam T.T."/>
            <person name="Chang Q.C."/>
            <person name="Ding S.J."/>
            <person name="Wang X.J."/>
            <person name="Zhu J.G."/>
            <person name="Ruan X.D."/>
            <person name="Zhao L."/>
            <person name="Wei J.T."/>
            <person name="Ye R.Z."/>
            <person name="Que T.C."/>
            <person name="Du C.H."/>
            <person name="Zhou Y.H."/>
            <person name="Cheng J.X."/>
            <person name="Dai P.F."/>
            <person name="Guo W.B."/>
            <person name="Han X.H."/>
            <person name="Huang E.J."/>
            <person name="Li L.F."/>
            <person name="Wei W."/>
            <person name="Gao Y.C."/>
            <person name="Liu J.Z."/>
            <person name="Shao H.Z."/>
            <person name="Wang X."/>
            <person name="Wang C.C."/>
            <person name="Yang T.C."/>
            <person name="Huo Q.B."/>
            <person name="Li W."/>
            <person name="Chen H.Y."/>
            <person name="Chen S.E."/>
            <person name="Zhou L.G."/>
            <person name="Ni X.B."/>
            <person name="Tian J.H."/>
            <person name="Sheng Y."/>
            <person name="Liu T."/>
            <person name="Pan Y.S."/>
            <person name="Xia L.Y."/>
            <person name="Li J."/>
            <person name="Zhao F."/>
            <person name="Cao W.C."/>
        </authorList>
    </citation>
    <scope>NUCLEOTIDE SEQUENCE [LARGE SCALE GENOMIC DNA]</scope>
    <source>
        <strain evidence="1">HaeL-2018</strain>
    </source>
</reference>
<evidence type="ECO:0000313" key="2">
    <source>
        <dbReference type="Proteomes" id="UP000821853"/>
    </source>
</evidence>
<proteinExistence type="predicted"/>
<organism evidence="1 2">
    <name type="scientific">Haemaphysalis longicornis</name>
    <name type="common">Bush tick</name>
    <dbReference type="NCBI Taxonomy" id="44386"/>
    <lineage>
        <taxon>Eukaryota</taxon>
        <taxon>Metazoa</taxon>
        <taxon>Ecdysozoa</taxon>
        <taxon>Arthropoda</taxon>
        <taxon>Chelicerata</taxon>
        <taxon>Arachnida</taxon>
        <taxon>Acari</taxon>
        <taxon>Parasitiformes</taxon>
        <taxon>Ixodida</taxon>
        <taxon>Ixodoidea</taxon>
        <taxon>Ixodidae</taxon>
        <taxon>Haemaphysalinae</taxon>
        <taxon>Haemaphysalis</taxon>
    </lineage>
</organism>
<dbReference type="VEuPathDB" id="VectorBase:HLOH_054762"/>
<accession>A0A9J6GB76</accession>
<gene>
    <name evidence="1" type="ORF">HPB48_022422</name>
</gene>